<accession>A0A431WW86</accession>
<dbReference type="Proteomes" id="UP000267448">
    <property type="component" value="Unassembled WGS sequence"/>
</dbReference>
<dbReference type="RefSeq" id="WP_126519715.1">
    <property type="nucleotide sequence ID" value="NZ_RXNU01000003.1"/>
</dbReference>
<protein>
    <submittedName>
        <fullName evidence="1">Uncharacterized protein</fullName>
    </submittedName>
</protein>
<name>A0A431WW86_9GAMM</name>
<sequence>MTPEFARKITRKLTLDEELTAAILRRPRGIFSCNIFSLAEFHYFIQGTRQSLPSVNFSLLEQWLSETIGDQFLADQIADIETQDVCFIDKCKLTIPVVEARLREAYSVLHPENQDLI</sequence>
<evidence type="ECO:0000313" key="1">
    <source>
        <dbReference type="EMBL" id="RTR39702.1"/>
    </source>
</evidence>
<reference evidence="1 2" key="1">
    <citation type="submission" date="2018-12" db="EMBL/GenBank/DDBJ databases">
        <authorList>
            <person name="Yu L."/>
        </authorList>
    </citation>
    <scope>NUCLEOTIDE SEQUENCE [LARGE SCALE GENOMIC DNA]</scope>
    <source>
        <strain evidence="1 2">HAW-EB2</strain>
    </source>
</reference>
<comment type="caution">
    <text evidence="1">The sequence shown here is derived from an EMBL/GenBank/DDBJ whole genome shotgun (WGS) entry which is preliminary data.</text>
</comment>
<proteinExistence type="predicted"/>
<organism evidence="1 2">
    <name type="scientific">Shewanella canadensis</name>
    <dbReference type="NCBI Taxonomy" id="271096"/>
    <lineage>
        <taxon>Bacteria</taxon>
        <taxon>Pseudomonadati</taxon>
        <taxon>Pseudomonadota</taxon>
        <taxon>Gammaproteobacteria</taxon>
        <taxon>Alteromonadales</taxon>
        <taxon>Shewanellaceae</taxon>
        <taxon>Shewanella</taxon>
    </lineage>
</organism>
<evidence type="ECO:0000313" key="2">
    <source>
        <dbReference type="Proteomes" id="UP000267448"/>
    </source>
</evidence>
<gene>
    <name evidence="1" type="ORF">EKG38_07845</name>
</gene>
<dbReference type="EMBL" id="RXNU01000003">
    <property type="protein sequence ID" value="RTR39702.1"/>
    <property type="molecule type" value="Genomic_DNA"/>
</dbReference>
<keyword evidence="2" id="KW-1185">Reference proteome</keyword>
<dbReference type="AlphaFoldDB" id="A0A431WW86"/>
<dbReference type="OrthoDB" id="6264459at2"/>